<reference evidence="1" key="1">
    <citation type="submission" date="2021-01" db="EMBL/GenBank/DDBJ databases">
        <authorList>
            <person name="Sun Q."/>
        </authorList>
    </citation>
    <scope>NUCLEOTIDE SEQUENCE</scope>
    <source>
        <strain evidence="1">YIM B02566</strain>
    </source>
</reference>
<accession>A0ACC5R513</accession>
<proteinExistence type="predicted"/>
<dbReference type="EMBL" id="JAENHL010000007">
    <property type="protein sequence ID" value="MBK1867705.1"/>
    <property type="molecule type" value="Genomic_DNA"/>
</dbReference>
<sequence>MAKAKVKSSRAADGDRASQLRGMSRSFAVLEQIAASPSRVVDVTRALDLPWATVHRTIIQLEKAQFLRRDPESNRYEIGPRLWYIGSAYLSNNRVLNTAMAYLGQMQDVEGVAVQIVERSGWQSVAIYSAQRFGEDITKAHYGHHFPLHCGSKGQILLAYEDPAFIALYLKRNLEKLTSETITDPVELRKRLAEIREAGFAQTVADVQPFTGSLAAPIRDSSGRVVASLCFVFRKTMLRNEKRREELQERIVHTAHSISFDLGWRPGQG</sequence>
<gene>
    <name evidence="1" type="ORF">JHL16_15205</name>
</gene>
<evidence type="ECO:0000313" key="2">
    <source>
        <dbReference type="Proteomes" id="UP000616151"/>
    </source>
</evidence>
<organism evidence="1 2">
    <name type="scientific">Taklimakanibacter albus</name>
    <dbReference type="NCBI Taxonomy" id="2800327"/>
    <lineage>
        <taxon>Bacteria</taxon>
        <taxon>Pseudomonadati</taxon>
        <taxon>Pseudomonadota</taxon>
        <taxon>Alphaproteobacteria</taxon>
        <taxon>Hyphomicrobiales</taxon>
        <taxon>Aestuariivirgaceae</taxon>
        <taxon>Taklimakanibacter</taxon>
    </lineage>
</organism>
<dbReference type="Proteomes" id="UP000616151">
    <property type="component" value="Unassembled WGS sequence"/>
</dbReference>
<name>A0ACC5R513_9HYPH</name>
<keyword evidence="2" id="KW-1185">Reference proteome</keyword>
<evidence type="ECO:0000313" key="1">
    <source>
        <dbReference type="EMBL" id="MBK1867705.1"/>
    </source>
</evidence>
<protein>
    <submittedName>
        <fullName evidence="1">IclR family transcriptional regulator</fullName>
    </submittedName>
</protein>
<comment type="caution">
    <text evidence="1">The sequence shown here is derived from an EMBL/GenBank/DDBJ whole genome shotgun (WGS) entry which is preliminary data.</text>
</comment>